<evidence type="ECO:0000259" key="5">
    <source>
        <dbReference type="SMART" id="SM00560"/>
    </source>
</evidence>
<keyword evidence="4" id="KW-1133">Transmembrane helix</keyword>
<sequence>MSRSEQFAEIAQIADDVCDDCVSQEQLSQLNNLLQGDFAAQEFYYDYIRTHVELKSSADRCMEFVYRRITQAEEFIVRPRAEKLLAQYDQSLPQDRSDKHPNYKLFGALAVLVLVVMALIWLLVGRSASSAAVAEIVQGKLAIVGAQGDIDDNYLIAGFYQTEQGATLKLFDGDTLHLGPNTLIKIFNNREIRAKHGHFMVESSTLPSTLLHRPNYLIQPNGGDIALDLTASTPLLTTGDKTLLNPARWKPTHFWTFEGQSDRIIDAVGSAYGIPSSSTTVKGAVGQAAFFSPNNHAVIEFGSGGGTVAGTGSFAVTDGLTVEALVRPDHFAKLGAQNDIFRNEYADRDARVLLGFRTGDNANVSLVFGLFMLEQGYQELIMPLDGQNGRPTMADITDGNFHHIAATYDVKTGLKVIYINGVPRASLQYPAGSKVISGGAGTTTIGNSATPSLMDTHAFYGAIDEVAFYDFAVPEFTVGLHRENASQGLNYFGLSPSSTKLPRRVKLQLPSNSVVELDKNTGLPRKIIGRDSPQPSAKGRH</sequence>
<dbReference type="InterPro" id="IPR013320">
    <property type="entry name" value="ConA-like_dom_sf"/>
</dbReference>
<evidence type="ECO:0000313" key="7">
    <source>
        <dbReference type="Proteomes" id="UP000638014"/>
    </source>
</evidence>
<evidence type="ECO:0000256" key="3">
    <source>
        <dbReference type="SAM" id="MobiDB-lite"/>
    </source>
</evidence>
<evidence type="ECO:0000256" key="1">
    <source>
        <dbReference type="ARBA" id="ARBA00022729"/>
    </source>
</evidence>
<evidence type="ECO:0000256" key="2">
    <source>
        <dbReference type="ARBA" id="ARBA00023157"/>
    </source>
</evidence>
<proteinExistence type="predicted"/>
<dbReference type="SUPFAM" id="SSF49899">
    <property type="entry name" value="Concanavalin A-like lectins/glucanases"/>
    <property type="match status" value="1"/>
</dbReference>
<gene>
    <name evidence="6" type="ORF">IC617_15075</name>
</gene>
<evidence type="ECO:0000313" key="6">
    <source>
        <dbReference type="EMBL" id="MBD1390752.1"/>
    </source>
</evidence>
<dbReference type="AlphaFoldDB" id="A0A8J6UQB4"/>
<dbReference type="Proteomes" id="UP000638014">
    <property type="component" value="Unassembled WGS sequence"/>
</dbReference>
<feature type="domain" description="LamG-like jellyroll fold" evidence="5">
    <location>
        <begin position="318"/>
        <end position="476"/>
    </location>
</feature>
<feature type="region of interest" description="Disordered" evidence="3">
    <location>
        <begin position="522"/>
        <end position="541"/>
    </location>
</feature>
<dbReference type="InterPro" id="IPR006558">
    <property type="entry name" value="LamG-like"/>
</dbReference>
<reference evidence="6" key="1">
    <citation type="submission" date="2020-09" db="EMBL/GenBank/DDBJ databases">
        <title>A novel bacterium of genus Neiella, isolated from South China Sea.</title>
        <authorList>
            <person name="Huang H."/>
            <person name="Mo K."/>
            <person name="Hu Y."/>
        </authorList>
    </citation>
    <scope>NUCLEOTIDE SEQUENCE</scope>
    <source>
        <strain evidence="6">HB171785</strain>
    </source>
</reference>
<keyword evidence="1" id="KW-0732">Signal</keyword>
<dbReference type="EMBL" id="JACXAF010000022">
    <property type="protein sequence ID" value="MBD1390752.1"/>
    <property type="molecule type" value="Genomic_DNA"/>
</dbReference>
<dbReference type="Pfam" id="PF13385">
    <property type="entry name" value="Laminin_G_3"/>
    <property type="match status" value="1"/>
</dbReference>
<dbReference type="SMART" id="SM00560">
    <property type="entry name" value="LamGL"/>
    <property type="match status" value="1"/>
</dbReference>
<keyword evidence="4" id="KW-0812">Transmembrane</keyword>
<accession>A0A8J6UQB4</accession>
<protein>
    <submittedName>
        <fullName evidence="6">LamG domain-containing protein</fullName>
    </submittedName>
</protein>
<dbReference type="RefSeq" id="WP_191145815.1">
    <property type="nucleotide sequence ID" value="NZ_JACXAF010000022.1"/>
</dbReference>
<evidence type="ECO:0000256" key="4">
    <source>
        <dbReference type="SAM" id="Phobius"/>
    </source>
</evidence>
<name>A0A8J6UQB4_9GAMM</name>
<keyword evidence="7" id="KW-1185">Reference proteome</keyword>
<organism evidence="6 7">
    <name type="scientific">Neiella litorisoli</name>
    <dbReference type="NCBI Taxonomy" id="2771431"/>
    <lineage>
        <taxon>Bacteria</taxon>
        <taxon>Pseudomonadati</taxon>
        <taxon>Pseudomonadota</taxon>
        <taxon>Gammaproteobacteria</taxon>
        <taxon>Alteromonadales</taxon>
        <taxon>Echinimonadaceae</taxon>
        <taxon>Neiella</taxon>
    </lineage>
</organism>
<comment type="caution">
    <text evidence="6">The sequence shown here is derived from an EMBL/GenBank/DDBJ whole genome shotgun (WGS) entry which is preliminary data.</text>
</comment>
<keyword evidence="4" id="KW-0472">Membrane</keyword>
<feature type="transmembrane region" description="Helical" evidence="4">
    <location>
        <begin position="105"/>
        <end position="124"/>
    </location>
</feature>
<keyword evidence="2" id="KW-1015">Disulfide bond</keyword>
<dbReference type="Gene3D" id="2.60.120.200">
    <property type="match status" value="1"/>
</dbReference>